<evidence type="ECO:0000256" key="5">
    <source>
        <dbReference type="SAM" id="Phobius"/>
    </source>
</evidence>
<keyword evidence="4 5" id="KW-0472">Membrane</keyword>
<evidence type="ECO:0000256" key="4">
    <source>
        <dbReference type="ARBA" id="ARBA00023136"/>
    </source>
</evidence>
<evidence type="ECO:0000313" key="8">
    <source>
        <dbReference type="Proteomes" id="UP001194746"/>
    </source>
</evidence>
<feature type="domain" description="Major facilitator superfamily (MFS) profile" evidence="6">
    <location>
        <begin position="63"/>
        <end position="504"/>
    </location>
</feature>
<dbReference type="PANTHER" id="PTHR23502:SF157">
    <property type="entry name" value="MAJOR FACILITATOR SUPERFAMILY (MFS) PROFILE DOMAIN-CONTAINING PROTEIN-RELATED"/>
    <property type="match status" value="1"/>
</dbReference>
<feature type="transmembrane region" description="Helical" evidence="5">
    <location>
        <begin position="144"/>
        <end position="163"/>
    </location>
</feature>
<dbReference type="GO" id="GO:0016020">
    <property type="term" value="C:membrane"/>
    <property type="evidence" value="ECO:0007669"/>
    <property type="project" value="UniProtKB-SubCell"/>
</dbReference>
<organism evidence="7 8">
    <name type="scientific">Aspergillus nanangensis</name>
    <dbReference type="NCBI Taxonomy" id="2582783"/>
    <lineage>
        <taxon>Eukaryota</taxon>
        <taxon>Fungi</taxon>
        <taxon>Dikarya</taxon>
        <taxon>Ascomycota</taxon>
        <taxon>Pezizomycotina</taxon>
        <taxon>Eurotiomycetes</taxon>
        <taxon>Eurotiomycetidae</taxon>
        <taxon>Eurotiales</taxon>
        <taxon>Aspergillaceae</taxon>
        <taxon>Aspergillus</taxon>
        <taxon>Aspergillus subgen. Circumdati</taxon>
    </lineage>
</organism>
<sequence length="530" mass="58093">MSSISLQMSDKMSDVCLSQTGTDKDALDPYLEQLGLQIASDGLHIQWAKGNRRHPRNWKMSRKIYDTSLVVFLELYTTAVSTSGSTAANDAIASHEFEIRKELSIFLFVSLFVNASSFLLYLIGQAIGAIVLPPYSEAFGRKNLYIASTALYSIACAVVAAVPSLAGVIVGRFLSGLVSAIPTTVVVGSIEDMFNSKDRVWVICVWAIVANLGLVAGPIMSTFITADLGWRWVFYIATIVTAVLAFVLLSIRESRPSLLLAREVATLRKITNIDHLQAANPDRVPDIRTYVRVALFRPIRLLFTELIVFVVSVMSGICVALVYLFTEALPPIYEAFGFSTRQACLPFLSLGLGMLLGLTTRYLDLRVINHHRRQGRPVLPEHKLIGFWIGTPLLAAGLWVFAWTIPAQVTNVHCVISILALVFIGYGLNEVDYVLGGYLTDSYLSYAASGLAALSVVRALLSAILPLVSTPLFSSIGNNFSVSVLAGVATIFCIVPPLFSRFGRDIRARSTFAKYSLRMYNEHSVDEDGL</sequence>
<dbReference type="FunFam" id="1.20.1250.20:FF:000475">
    <property type="entry name" value="MFS multidrug transporter, putative"/>
    <property type="match status" value="1"/>
</dbReference>
<gene>
    <name evidence="7" type="ORF">FE257_009572</name>
</gene>
<dbReference type="InterPro" id="IPR020846">
    <property type="entry name" value="MFS_dom"/>
</dbReference>
<dbReference type="EMBL" id="VCAU01000056">
    <property type="protein sequence ID" value="KAF9887766.1"/>
    <property type="molecule type" value="Genomic_DNA"/>
</dbReference>
<feature type="transmembrane region" description="Helical" evidence="5">
    <location>
        <begin position="169"/>
        <end position="188"/>
    </location>
</feature>
<evidence type="ECO:0000256" key="3">
    <source>
        <dbReference type="ARBA" id="ARBA00022989"/>
    </source>
</evidence>
<protein>
    <recommendedName>
        <fullName evidence="6">Major facilitator superfamily (MFS) profile domain-containing protein</fullName>
    </recommendedName>
</protein>
<feature type="transmembrane region" description="Helical" evidence="5">
    <location>
        <begin position="384"/>
        <end position="404"/>
    </location>
</feature>
<feature type="transmembrane region" description="Helical" evidence="5">
    <location>
        <begin position="410"/>
        <end position="431"/>
    </location>
</feature>
<feature type="transmembrane region" description="Helical" evidence="5">
    <location>
        <begin position="480"/>
        <end position="499"/>
    </location>
</feature>
<evidence type="ECO:0000256" key="1">
    <source>
        <dbReference type="ARBA" id="ARBA00004141"/>
    </source>
</evidence>
<feature type="transmembrane region" description="Helical" evidence="5">
    <location>
        <begin position="345"/>
        <end position="363"/>
    </location>
</feature>
<evidence type="ECO:0000313" key="7">
    <source>
        <dbReference type="EMBL" id="KAF9887766.1"/>
    </source>
</evidence>
<keyword evidence="8" id="KW-1185">Reference proteome</keyword>
<keyword evidence="2 5" id="KW-0812">Transmembrane</keyword>
<feature type="transmembrane region" description="Helical" evidence="5">
    <location>
        <begin position="232"/>
        <end position="251"/>
    </location>
</feature>
<name>A0AAD4CJN1_ASPNN</name>
<dbReference type="InterPro" id="IPR011701">
    <property type="entry name" value="MFS"/>
</dbReference>
<dbReference type="GO" id="GO:0022857">
    <property type="term" value="F:transmembrane transporter activity"/>
    <property type="evidence" value="ECO:0007669"/>
    <property type="project" value="InterPro"/>
</dbReference>
<dbReference type="Gene3D" id="1.20.1250.20">
    <property type="entry name" value="MFS general substrate transporter like domains"/>
    <property type="match status" value="1"/>
</dbReference>
<reference evidence="7" key="1">
    <citation type="journal article" date="2019" name="Beilstein J. Org. Chem.">
        <title>Nanangenines: drimane sesquiterpenoids as the dominant metabolite cohort of a novel Australian fungus, Aspergillus nanangensis.</title>
        <authorList>
            <person name="Lacey H.J."/>
            <person name="Gilchrist C.L.M."/>
            <person name="Crombie A."/>
            <person name="Kalaitzis J.A."/>
            <person name="Vuong D."/>
            <person name="Rutledge P.J."/>
            <person name="Turner P."/>
            <person name="Pitt J.I."/>
            <person name="Lacey E."/>
            <person name="Chooi Y.H."/>
            <person name="Piggott A.M."/>
        </authorList>
    </citation>
    <scope>NUCLEOTIDE SEQUENCE</scope>
    <source>
        <strain evidence="7">MST-FP2251</strain>
    </source>
</reference>
<accession>A0AAD4CJN1</accession>
<dbReference type="SUPFAM" id="SSF103473">
    <property type="entry name" value="MFS general substrate transporter"/>
    <property type="match status" value="1"/>
</dbReference>
<feature type="transmembrane region" description="Helical" evidence="5">
    <location>
        <begin position="302"/>
        <end position="325"/>
    </location>
</feature>
<evidence type="ECO:0000259" key="6">
    <source>
        <dbReference type="PROSITE" id="PS50850"/>
    </source>
</evidence>
<feature type="transmembrane region" description="Helical" evidence="5">
    <location>
        <begin position="443"/>
        <end position="468"/>
    </location>
</feature>
<dbReference type="Proteomes" id="UP001194746">
    <property type="component" value="Unassembled WGS sequence"/>
</dbReference>
<dbReference type="PANTHER" id="PTHR23502">
    <property type="entry name" value="MAJOR FACILITATOR SUPERFAMILY"/>
    <property type="match status" value="1"/>
</dbReference>
<feature type="transmembrane region" description="Helical" evidence="5">
    <location>
        <begin position="105"/>
        <end position="132"/>
    </location>
</feature>
<comment type="caution">
    <text evidence="7">The sequence shown here is derived from an EMBL/GenBank/DDBJ whole genome shotgun (WGS) entry which is preliminary data.</text>
</comment>
<reference evidence="7" key="2">
    <citation type="submission" date="2020-02" db="EMBL/GenBank/DDBJ databases">
        <authorList>
            <person name="Gilchrist C.L.M."/>
            <person name="Chooi Y.-H."/>
        </authorList>
    </citation>
    <scope>NUCLEOTIDE SEQUENCE</scope>
    <source>
        <strain evidence="7">MST-FP2251</strain>
    </source>
</reference>
<feature type="transmembrane region" description="Helical" evidence="5">
    <location>
        <begin position="200"/>
        <end position="220"/>
    </location>
</feature>
<dbReference type="Pfam" id="PF07690">
    <property type="entry name" value="MFS_1"/>
    <property type="match status" value="1"/>
</dbReference>
<dbReference type="PROSITE" id="PS50850">
    <property type="entry name" value="MFS"/>
    <property type="match status" value="1"/>
</dbReference>
<dbReference type="AlphaFoldDB" id="A0AAD4CJN1"/>
<keyword evidence="3 5" id="KW-1133">Transmembrane helix</keyword>
<proteinExistence type="predicted"/>
<dbReference type="InterPro" id="IPR036259">
    <property type="entry name" value="MFS_trans_sf"/>
</dbReference>
<evidence type="ECO:0000256" key="2">
    <source>
        <dbReference type="ARBA" id="ARBA00022692"/>
    </source>
</evidence>
<comment type="subcellular location">
    <subcellularLocation>
        <location evidence="1">Membrane</location>
        <topology evidence="1">Multi-pass membrane protein</topology>
    </subcellularLocation>
</comment>